<comment type="caution">
    <text evidence="2">The sequence shown here is derived from an EMBL/GenBank/DDBJ whole genome shotgun (WGS) entry which is preliminary data.</text>
</comment>
<gene>
    <name evidence="2" type="ORF">WJX73_002033</name>
</gene>
<dbReference type="EMBL" id="JALJOQ010000137">
    <property type="protein sequence ID" value="KAK9794595.1"/>
    <property type="molecule type" value="Genomic_DNA"/>
</dbReference>
<protein>
    <submittedName>
        <fullName evidence="2">Uncharacterized protein</fullName>
    </submittedName>
</protein>
<reference evidence="2 3" key="1">
    <citation type="journal article" date="2024" name="Nat. Commun.">
        <title>Phylogenomics reveals the evolutionary origins of lichenization in chlorophyte algae.</title>
        <authorList>
            <person name="Puginier C."/>
            <person name="Libourel C."/>
            <person name="Otte J."/>
            <person name="Skaloud P."/>
            <person name="Haon M."/>
            <person name="Grisel S."/>
            <person name="Petersen M."/>
            <person name="Berrin J.G."/>
            <person name="Delaux P.M."/>
            <person name="Dal Grande F."/>
            <person name="Keller J."/>
        </authorList>
    </citation>
    <scope>NUCLEOTIDE SEQUENCE [LARGE SCALE GENOMIC DNA]</scope>
    <source>
        <strain evidence="2 3">SAG 2036</strain>
    </source>
</reference>
<evidence type="ECO:0000256" key="1">
    <source>
        <dbReference type="SAM" id="MobiDB-lite"/>
    </source>
</evidence>
<organism evidence="2 3">
    <name type="scientific">Symbiochloris irregularis</name>
    <dbReference type="NCBI Taxonomy" id="706552"/>
    <lineage>
        <taxon>Eukaryota</taxon>
        <taxon>Viridiplantae</taxon>
        <taxon>Chlorophyta</taxon>
        <taxon>core chlorophytes</taxon>
        <taxon>Trebouxiophyceae</taxon>
        <taxon>Trebouxiales</taxon>
        <taxon>Trebouxiaceae</taxon>
        <taxon>Symbiochloris</taxon>
    </lineage>
</organism>
<dbReference type="AlphaFoldDB" id="A0AAW1NPX5"/>
<name>A0AAW1NPX5_9CHLO</name>
<evidence type="ECO:0000313" key="3">
    <source>
        <dbReference type="Proteomes" id="UP001465755"/>
    </source>
</evidence>
<dbReference type="Proteomes" id="UP001465755">
    <property type="component" value="Unassembled WGS sequence"/>
</dbReference>
<feature type="region of interest" description="Disordered" evidence="1">
    <location>
        <begin position="15"/>
        <end position="46"/>
    </location>
</feature>
<accession>A0AAW1NPX5</accession>
<sequence length="124" mass="13662">MDWILDGGTGSYTRWHGTLSRRRGGTTYPPGPMPPGPRGEAERARTNLQRCEAARHPPSHPPHHPVLSGGPSVSRLLIRASPIFYALKSHKSSIIIIDDAALPLKDSRHILQDRPPLVTSTTRH</sequence>
<evidence type="ECO:0000313" key="2">
    <source>
        <dbReference type="EMBL" id="KAK9794595.1"/>
    </source>
</evidence>
<proteinExistence type="predicted"/>
<keyword evidence="3" id="KW-1185">Reference proteome</keyword>